<dbReference type="RefSeq" id="WP_126309792.1">
    <property type="nucleotide sequence ID" value="NZ_AP018449.1"/>
</dbReference>
<dbReference type="PRINTS" id="PR00069">
    <property type="entry name" value="ALDKETRDTASE"/>
</dbReference>
<organism evidence="5 6">
    <name type="scientific">Methylomusa anaerophila</name>
    <dbReference type="NCBI Taxonomy" id="1930071"/>
    <lineage>
        <taxon>Bacteria</taxon>
        <taxon>Bacillati</taxon>
        <taxon>Bacillota</taxon>
        <taxon>Negativicutes</taxon>
        <taxon>Selenomonadales</taxon>
        <taxon>Sporomusaceae</taxon>
        <taxon>Methylomusa</taxon>
    </lineage>
</organism>
<dbReference type="PANTHER" id="PTHR43312">
    <property type="entry name" value="D-THREO-ALDOSE 1-DEHYDROGENASE"/>
    <property type="match status" value="1"/>
</dbReference>
<sequence length="316" mass="33702">MNYCELGCTGLKVSRLCFGALTIGPLQSKLSLSEGAAVIKAALDAGVNFIDTAELYGTYPYIREALARTNQPHVVIASKSYAYTYEGMRESVETACRELNRNFIDIFLLHEQSSRLTLKGHRDALQFLLNAKSAGLVKAVGVSTHAVEVVQAAAAMEQIDVIHPILNMRGIGIADGNVVDMLTAIHAAAAMGKGIYAMKALGGGHLCGSALESFNWVLAQQGVASVAVGMQSREEVLLNTAIFSGKPVSRELSDKVSAKQRHLIVEEGCAGCGTCLQRCPASALYINDEKVNVNAQRCILCGYCGAACPNFCLKII</sequence>
<dbReference type="GO" id="GO:0046872">
    <property type="term" value="F:metal ion binding"/>
    <property type="evidence" value="ECO:0007669"/>
    <property type="project" value="UniProtKB-KW"/>
</dbReference>
<reference evidence="5 6" key="1">
    <citation type="journal article" date="2018" name="Int. J. Syst. Evol. Microbiol.">
        <title>Methylomusa anaerophila gen. nov., sp. nov., an anaerobic methanol-utilizing bacterium isolated from a microbial fuel cell.</title>
        <authorList>
            <person name="Amano N."/>
            <person name="Yamamuro A."/>
            <person name="Miyahara M."/>
            <person name="Kouzuma A."/>
            <person name="Abe T."/>
            <person name="Watanabe K."/>
        </authorList>
    </citation>
    <scope>NUCLEOTIDE SEQUENCE [LARGE SCALE GENOMIC DNA]</scope>
    <source>
        <strain evidence="5 6">MMFC1</strain>
    </source>
</reference>
<dbReference type="SUPFAM" id="SSF54862">
    <property type="entry name" value="4Fe-4S ferredoxins"/>
    <property type="match status" value="1"/>
</dbReference>
<keyword evidence="1" id="KW-0479">Metal-binding</keyword>
<feature type="domain" description="4Fe-4S ferredoxin-type" evidence="4">
    <location>
        <begin position="260"/>
        <end position="289"/>
    </location>
</feature>
<evidence type="ECO:0000313" key="5">
    <source>
        <dbReference type="EMBL" id="BBB92894.1"/>
    </source>
</evidence>
<dbReference type="Proteomes" id="UP000276437">
    <property type="component" value="Chromosome"/>
</dbReference>
<name>A0A348AP96_9FIRM</name>
<dbReference type="PROSITE" id="PS00198">
    <property type="entry name" value="4FE4S_FER_1"/>
    <property type="match status" value="1"/>
</dbReference>
<dbReference type="SUPFAM" id="SSF51430">
    <property type="entry name" value="NAD(P)-linked oxidoreductase"/>
    <property type="match status" value="1"/>
</dbReference>
<dbReference type="InterPro" id="IPR036812">
    <property type="entry name" value="NAD(P)_OxRdtase_dom_sf"/>
</dbReference>
<dbReference type="InterPro" id="IPR020471">
    <property type="entry name" value="AKR"/>
</dbReference>
<dbReference type="Gene3D" id="3.30.70.20">
    <property type="match status" value="1"/>
</dbReference>
<dbReference type="Gene3D" id="3.20.20.100">
    <property type="entry name" value="NADP-dependent oxidoreductase domain"/>
    <property type="match status" value="1"/>
</dbReference>
<evidence type="ECO:0000256" key="3">
    <source>
        <dbReference type="ARBA" id="ARBA00023014"/>
    </source>
</evidence>
<feature type="domain" description="4Fe-4S ferredoxin-type" evidence="4">
    <location>
        <begin position="290"/>
        <end position="316"/>
    </location>
</feature>
<protein>
    <submittedName>
        <fullName evidence="5">General stress protein 69</fullName>
        <ecNumber evidence="5">1.1.1.-</ecNumber>
    </submittedName>
</protein>
<evidence type="ECO:0000256" key="1">
    <source>
        <dbReference type="ARBA" id="ARBA00022723"/>
    </source>
</evidence>
<dbReference type="PROSITE" id="PS51379">
    <property type="entry name" value="4FE4S_FER_2"/>
    <property type="match status" value="2"/>
</dbReference>
<dbReference type="OrthoDB" id="9804790at2"/>
<evidence type="ECO:0000313" key="6">
    <source>
        <dbReference type="Proteomes" id="UP000276437"/>
    </source>
</evidence>
<evidence type="ECO:0000256" key="2">
    <source>
        <dbReference type="ARBA" id="ARBA00023004"/>
    </source>
</evidence>
<dbReference type="GO" id="GO:0051536">
    <property type="term" value="F:iron-sulfur cluster binding"/>
    <property type="evidence" value="ECO:0007669"/>
    <property type="project" value="UniProtKB-KW"/>
</dbReference>
<dbReference type="InterPro" id="IPR023210">
    <property type="entry name" value="NADP_OxRdtase_dom"/>
</dbReference>
<dbReference type="Pfam" id="PF13237">
    <property type="entry name" value="Fer4_10"/>
    <property type="match status" value="1"/>
</dbReference>
<dbReference type="EMBL" id="AP018449">
    <property type="protein sequence ID" value="BBB92894.1"/>
    <property type="molecule type" value="Genomic_DNA"/>
</dbReference>
<dbReference type="CDD" id="cd19100">
    <property type="entry name" value="AKR_unchar"/>
    <property type="match status" value="1"/>
</dbReference>
<dbReference type="InterPro" id="IPR017900">
    <property type="entry name" value="4Fe4S_Fe_S_CS"/>
</dbReference>
<dbReference type="GO" id="GO:0016491">
    <property type="term" value="F:oxidoreductase activity"/>
    <property type="evidence" value="ECO:0007669"/>
    <property type="project" value="UniProtKB-KW"/>
</dbReference>
<gene>
    <name evidence="5" type="primary">yhdN_6</name>
    <name evidence="5" type="ORF">MAMMFC1_03602</name>
</gene>
<dbReference type="InterPro" id="IPR053135">
    <property type="entry name" value="AKR2_Oxidoreductase"/>
</dbReference>
<dbReference type="AlphaFoldDB" id="A0A348AP96"/>
<dbReference type="Pfam" id="PF00248">
    <property type="entry name" value="Aldo_ket_red"/>
    <property type="match status" value="1"/>
</dbReference>
<accession>A0A348AP96</accession>
<keyword evidence="5" id="KW-0560">Oxidoreductase</keyword>
<keyword evidence="6" id="KW-1185">Reference proteome</keyword>
<dbReference type="PANTHER" id="PTHR43312:SF1">
    <property type="entry name" value="NADP-DEPENDENT OXIDOREDUCTASE DOMAIN-CONTAINING PROTEIN"/>
    <property type="match status" value="1"/>
</dbReference>
<dbReference type="InterPro" id="IPR017896">
    <property type="entry name" value="4Fe4S_Fe-S-bd"/>
</dbReference>
<dbReference type="KEGG" id="mana:MAMMFC1_03602"/>
<keyword evidence="3" id="KW-0411">Iron-sulfur</keyword>
<dbReference type="EC" id="1.1.1.-" evidence="5"/>
<proteinExistence type="predicted"/>
<evidence type="ECO:0000259" key="4">
    <source>
        <dbReference type="PROSITE" id="PS51379"/>
    </source>
</evidence>
<keyword evidence="2" id="KW-0408">Iron</keyword>